<dbReference type="Gene3D" id="1.20.58.1040">
    <property type="match status" value="1"/>
</dbReference>
<name>A0A4S4F2Q1_CAMSN</name>
<reference evidence="12 13" key="1">
    <citation type="journal article" date="2018" name="Proc. Natl. Acad. Sci. U.S.A.">
        <title>Draft genome sequence of Camellia sinensis var. sinensis provides insights into the evolution of the tea genome and tea quality.</title>
        <authorList>
            <person name="Wei C."/>
            <person name="Yang H."/>
            <person name="Wang S."/>
            <person name="Zhao J."/>
            <person name="Liu C."/>
            <person name="Gao L."/>
            <person name="Xia E."/>
            <person name="Lu Y."/>
            <person name="Tai Y."/>
            <person name="She G."/>
            <person name="Sun J."/>
            <person name="Cao H."/>
            <person name="Tong W."/>
            <person name="Gao Q."/>
            <person name="Li Y."/>
            <person name="Deng W."/>
            <person name="Jiang X."/>
            <person name="Wang W."/>
            <person name="Chen Q."/>
            <person name="Zhang S."/>
            <person name="Li H."/>
            <person name="Wu J."/>
            <person name="Wang P."/>
            <person name="Li P."/>
            <person name="Shi C."/>
            <person name="Zheng F."/>
            <person name="Jian J."/>
            <person name="Huang B."/>
            <person name="Shan D."/>
            <person name="Shi M."/>
            <person name="Fang C."/>
            <person name="Yue Y."/>
            <person name="Li F."/>
            <person name="Li D."/>
            <person name="Wei S."/>
            <person name="Han B."/>
            <person name="Jiang C."/>
            <person name="Yin Y."/>
            <person name="Xia T."/>
            <person name="Zhang Z."/>
            <person name="Bennetzen J.L."/>
            <person name="Zhao S."/>
            <person name="Wan X."/>
        </authorList>
    </citation>
    <scope>NUCLEOTIDE SEQUENCE [LARGE SCALE GENOMIC DNA]</scope>
    <source>
        <strain evidence="13">cv. Shuchazao</strain>
        <tissue evidence="12">Leaf</tissue>
    </source>
</reference>
<evidence type="ECO:0000256" key="3">
    <source>
        <dbReference type="ARBA" id="ARBA00022729"/>
    </source>
</evidence>
<dbReference type="GO" id="GO:0005975">
    <property type="term" value="P:carbohydrate metabolic process"/>
    <property type="evidence" value="ECO:0007669"/>
    <property type="project" value="InterPro"/>
</dbReference>
<organism evidence="12 13">
    <name type="scientific">Camellia sinensis var. sinensis</name>
    <name type="common">China tea</name>
    <dbReference type="NCBI Taxonomy" id="542762"/>
    <lineage>
        <taxon>Eukaryota</taxon>
        <taxon>Viridiplantae</taxon>
        <taxon>Streptophyta</taxon>
        <taxon>Embryophyta</taxon>
        <taxon>Tracheophyta</taxon>
        <taxon>Spermatophyta</taxon>
        <taxon>Magnoliopsida</taxon>
        <taxon>eudicotyledons</taxon>
        <taxon>Gunneridae</taxon>
        <taxon>Pentapetalae</taxon>
        <taxon>asterids</taxon>
        <taxon>Ericales</taxon>
        <taxon>Theaceae</taxon>
        <taxon>Camellia</taxon>
    </lineage>
</organism>
<dbReference type="GO" id="GO:0033644">
    <property type="term" value="C:host cell membrane"/>
    <property type="evidence" value="ECO:0007669"/>
    <property type="project" value="InterPro"/>
</dbReference>
<dbReference type="Pfam" id="PF00845">
    <property type="entry name" value="Gemini_BL1"/>
    <property type="match status" value="1"/>
</dbReference>
<evidence type="ECO:0000256" key="5">
    <source>
        <dbReference type="ARBA" id="ARBA00023125"/>
    </source>
</evidence>
<feature type="region of interest" description="Disordered" evidence="10">
    <location>
        <begin position="1"/>
        <end position="28"/>
    </location>
</feature>
<keyword evidence="7 9" id="KW-0326">Glycosidase</keyword>
<evidence type="ECO:0000256" key="10">
    <source>
        <dbReference type="SAM" id="MobiDB-lite"/>
    </source>
</evidence>
<dbReference type="GO" id="GO:0043657">
    <property type="term" value="C:host cell"/>
    <property type="evidence" value="ECO:0007669"/>
    <property type="project" value="UniProtKB-SubCell"/>
</dbReference>
<dbReference type="PANTHER" id="PTHR32227">
    <property type="entry name" value="GLUCAN ENDO-1,3-BETA-GLUCOSIDASE BG1-RELATED-RELATED"/>
    <property type="match status" value="1"/>
</dbReference>
<dbReference type="STRING" id="542762.A0A4S4F2Q1"/>
<dbReference type="Pfam" id="PF00332">
    <property type="entry name" value="Glyco_hydro_17"/>
    <property type="match status" value="1"/>
</dbReference>
<evidence type="ECO:0000256" key="9">
    <source>
        <dbReference type="RuleBase" id="RU004336"/>
    </source>
</evidence>
<evidence type="ECO:0000256" key="6">
    <source>
        <dbReference type="ARBA" id="ARBA00023157"/>
    </source>
</evidence>
<dbReference type="InterPro" id="IPR044965">
    <property type="entry name" value="Glyco_hydro_17_plant"/>
</dbReference>
<feature type="domain" description="X8" evidence="11">
    <location>
        <begin position="578"/>
        <end position="662"/>
    </location>
</feature>
<keyword evidence="6" id="KW-1015">Disulfide bond</keyword>
<dbReference type="FunFam" id="1.20.58.1040:FF:000002">
    <property type="entry name" value="Glucan endo-1,3-beta-glucosidase 8"/>
    <property type="match status" value="1"/>
</dbReference>
<dbReference type="InterPro" id="IPR000211">
    <property type="entry name" value="Gemini_BL"/>
</dbReference>
<dbReference type="Proteomes" id="UP000306102">
    <property type="component" value="Unassembled WGS sequence"/>
</dbReference>
<accession>A0A4S4F2Q1</accession>
<keyword evidence="4 9" id="KW-0378">Hydrolase</keyword>
<evidence type="ECO:0000313" key="12">
    <source>
        <dbReference type="EMBL" id="THG23502.1"/>
    </source>
</evidence>
<comment type="caution">
    <text evidence="12">The sequence shown here is derived from an EMBL/GenBank/DDBJ whole genome shotgun (WGS) entry which is preliminary data.</text>
</comment>
<comment type="subcellular location">
    <subcellularLocation>
        <location evidence="1">Host cell</location>
    </subcellularLocation>
</comment>
<evidence type="ECO:0000313" key="13">
    <source>
        <dbReference type="Proteomes" id="UP000306102"/>
    </source>
</evidence>
<dbReference type="AlphaFoldDB" id="A0A4S4F2Q1"/>
<dbReference type="SMART" id="SM00768">
    <property type="entry name" value="X8"/>
    <property type="match status" value="1"/>
</dbReference>
<keyword evidence="5" id="KW-0238">DNA-binding</keyword>
<dbReference type="InterPro" id="IPR000490">
    <property type="entry name" value="Glyco_hydro_17"/>
</dbReference>
<evidence type="ECO:0000256" key="8">
    <source>
        <dbReference type="RuleBase" id="RU004335"/>
    </source>
</evidence>
<dbReference type="EMBL" id="SDRB02000263">
    <property type="protein sequence ID" value="THG23502.1"/>
    <property type="molecule type" value="Genomic_DNA"/>
</dbReference>
<keyword evidence="13" id="KW-1185">Reference proteome</keyword>
<dbReference type="GO" id="GO:0046740">
    <property type="term" value="P:transport of virus in host, cell to cell"/>
    <property type="evidence" value="ECO:0007669"/>
    <property type="project" value="InterPro"/>
</dbReference>
<dbReference type="GO" id="GO:0003677">
    <property type="term" value="F:DNA binding"/>
    <property type="evidence" value="ECO:0007669"/>
    <property type="project" value="UniProtKB-KW"/>
</dbReference>
<protein>
    <recommendedName>
        <fullName evidence="11">X8 domain-containing protein</fullName>
    </recommendedName>
</protein>
<gene>
    <name evidence="12" type="ORF">TEA_026351</name>
</gene>
<dbReference type="PROSITE" id="PS00587">
    <property type="entry name" value="GLYCOSYL_HYDROL_F17"/>
    <property type="match status" value="1"/>
</dbReference>
<evidence type="ECO:0000256" key="1">
    <source>
        <dbReference type="ARBA" id="ARBA00004340"/>
    </source>
</evidence>
<comment type="similarity">
    <text evidence="2 8">Belongs to the glycosyl hydrolase 17 family.</text>
</comment>
<sequence>MPLPQPTISIGRHHSYPSSPFQPQAPTPLPTNIVSSGITLMEVDDIKTGVVEGLSASDFSCIELALPNLFSQLRGVTYCKMKGYLKYSTSDMPEDSQMRAPSIVVLSKKYTNDNVDVWHCPPTKAIPILTRTKSVGLPERRRDLLLGGFGESGSVIHERRGRLSLSEIDVRRGGDDTSDVDPGPSISEVGVSKEEVDRRGSVVMDAVEFSNVLRNLIISVKNSDVTQDVIVDDKGNVREIGKNRSTTSIKGALGDDTSDVDPGSSISEVGVSKEEVDRILGVACGGAVAGGGSVIRVEIERHCAIFEGKREIIEARPVFHGLTHLSGYVAVGNEPFLASYNGSFLKTTFPALQNVQSALIKAGLSNQVKVTVPLNADVYASSSGVPSGGDFRTDIRDLMLAIVKFLSDNGAPFTVNIYPFISLYTDANFPVEYAFFDGNASPINDGGTNYYNMFDANHDTLVWALQRNGFGNLPIIVGEIGWPTDGDRNANIAYAERFNQGFMSHISGGKGTPMRPGPIDAYLFSLIDEDAKSIQPGNFERHWGIFTYDGRAKYPLNLGTTNSGALIPAKNVQYLEKKWCVMKPGAKLDDPQVALSVSYACGLADCTKLGYGTSCGTLDARGNISYAFNSYYQRNNQLDEACKFAGLAMVTKTDPSVDPCTFDIMIEPYYGGAQGRFGCIRRSLGLVAASIFFLWIVL</sequence>
<evidence type="ECO:0000256" key="7">
    <source>
        <dbReference type="ARBA" id="ARBA00023295"/>
    </source>
</evidence>
<dbReference type="GO" id="GO:0004553">
    <property type="term" value="F:hydrolase activity, hydrolyzing O-glycosyl compounds"/>
    <property type="evidence" value="ECO:0007669"/>
    <property type="project" value="InterPro"/>
</dbReference>
<evidence type="ECO:0000259" key="11">
    <source>
        <dbReference type="SMART" id="SM00768"/>
    </source>
</evidence>
<dbReference type="InterPro" id="IPR017853">
    <property type="entry name" value="GH"/>
</dbReference>
<proteinExistence type="inferred from homology"/>
<dbReference type="Pfam" id="PF07983">
    <property type="entry name" value="X8"/>
    <property type="match status" value="1"/>
</dbReference>
<dbReference type="InterPro" id="IPR012946">
    <property type="entry name" value="X8"/>
</dbReference>
<evidence type="ECO:0000256" key="2">
    <source>
        <dbReference type="ARBA" id="ARBA00008773"/>
    </source>
</evidence>
<keyword evidence="3" id="KW-0732">Signal</keyword>
<dbReference type="Gene3D" id="3.20.20.80">
    <property type="entry name" value="Glycosidases"/>
    <property type="match status" value="1"/>
</dbReference>
<evidence type="ECO:0000256" key="4">
    <source>
        <dbReference type="ARBA" id="ARBA00022801"/>
    </source>
</evidence>
<dbReference type="SUPFAM" id="SSF51445">
    <property type="entry name" value="(Trans)glycosidases"/>
    <property type="match status" value="1"/>
</dbReference>